<protein>
    <submittedName>
        <fullName evidence="2">Ferredoxin</fullName>
    </submittedName>
</protein>
<evidence type="ECO:0000313" key="3">
    <source>
        <dbReference type="Proteomes" id="UP000787472"/>
    </source>
</evidence>
<gene>
    <name evidence="2" type="ORF">G8770_14210</name>
</gene>
<comment type="caution">
    <text evidence="2">The sequence shown here is derived from an EMBL/GenBank/DDBJ whole genome shotgun (WGS) entry which is preliminary data.</text>
</comment>
<evidence type="ECO:0000259" key="1">
    <source>
        <dbReference type="PROSITE" id="PS51379"/>
    </source>
</evidence>
<evidence type="ECO:0000313" key="2">
    <source>
        <dbReference type="EMBL" id="NHO66700.1"/>
    </source>
</evidence>
<dbReference type="InterPro" id="IPR017896">
    <property type="entry name" value="4Fe4S_Fe-S-bd"/>
</dbReference>
<dbReference type="EMBL" id="JAAONZ010000011">
    <property type="protein sequence ID" value="NHO66700.1"/>
    <property type="molecule type" value="Genomic_DNA"/>
</dbReference>
<dbReference type="AlphaFoldDB" id="A0A9E5JXE6"/>
<reference evidence="2" key="1">
    <citation type="submission" date="2020-03" db="EMBL/GenBank/DDBJ databases">
        <authorList>
            <person name="Guo F."/>
        </authorList>
    </citation>
    <scope>NUCLEOTIDE SEQUENCE</scope>
    <source>
        <strain evidence="2">JCM 30134</strain>
    </source>
</reference>
<proteinExistence type="predicted"/>
<name>A0A9E5JXE6_9GAMM</name>
<dbReference type="PROSITE" id="PS51379">
    <property type="entry name" value="4FE4S_FER_2"/>
    <property type="match status" value="1"/>
</dbReference>
<organism evidence="2 3">
    <name type="scientific">Pseudomaricurvus hydrocarbonicus</name>
    <dbReference type="NCBI Taxonomy" id="1470433"/>
    <lineage>
        <taxon>Bacteria</taxon>
        <taxon>Pseudomonadati</taxon>
        <taxon>Pseudomonadota</taxon>
        <taxon>Gammaproteobacteria</taxon>
        <taxon>Cellvibrionales</taxon>
        <taxon>Cellvibrionaceae</taxon>
        <taxon>Pseudomaricurvus</taxon>
    </lineage>
</organism>
<accession>A0A9E5JXE6</accession>
<dbReference type="Pfam" id="PF13459">
    <property type="entry name" value="Fer4_15"/>
    <property type="match status" value="1"/>
</dbReference>
<keyword evidence="3" id="KW-1185">Reference proteome</keyword>
<dbReference type="Gene3D" id="3.30.70.20">
    <property type="match status" value="1"/>
</dbReference>
<dbReference type="Proteomes" id="UP000787472">
    <property type="component" value="Unassembled WGS sequence"/>
</dbReference>
<dbReference type="SUPFAM" id="SSF54862">
    <property type="entry name" value="4Fe-4S ferredoxins"/>
    <property type="match status" value="1"/>
</dbReference>
<sequence length="71" mass="7583">MSKKTYKVEVDIPSCCGYGLCAAICPQIYKLDSNGIVFLESDIVPDDLIEEAIEGAESCPAQVITVTAIEA</sequence>
<feature type="domain" description="4Fe-4S ferredoxin-type" evidence="1">
    <location>
        <begin position="6"/>
        <end position="34"/>
    </location>
</feature>